<reference evidence="3" key="1">
    <citation type="journal article" date="2017" name="Genome Biol.">
        <title>Comparative genomics reveals high biological diversity and specific adaptations in the industrially and medically important fungal genus Aspergillus.</title>
        <authorList>
            <person name="de Vries R.P."/>
            <person name="Riley R."/>
            <person name="Wiebenga A."/>
            <person name="Aguilar-Osorio G."/>
            <person name="Amillis S."/>
            <person name="Uchima C.A."/>
            <person name="Anderluh G."/>
            <person name="Asadollahi M."/>
            <person name="Askin M."/>
            <person name="Barry K."/>
            <person name="Battaglia E."/>
            <person name="Bayram O."/>
            <person name="Benocci T."/>
            <person name="Braus-Stromeyer S.A."/>
            <person name="Caldana C."/>
            <person name="Canovas D."/>
            <person name="Cerqueira G.C."/>
            <person name="Chen F."/>
            <person name="Chen W."/>
            <person name="Choi C."/>
            <person name="Clum A."/>
            <person name="Dos Santos R.A."/>
            <person name="Damasio A.R."/>
            <person name="Diallinas G."/>
            <person name="Emri T."/>
            <person name="Fekete E."/>
            <person name="Flipphi M."/>
            <person name="Freyberg S."/>
            <person name="Gallo A."/>
            <person name="Gournas C."/>
            <person name="Habgood R."/>
            <person name="Hainaut M."/>
            <person name="Harispe M.L."/>
            <person name="Henrissat B."/>
            <person name="Hilden K.S."/>
            <person name="Hope R."/>
            <person name="Hossain A."/>
            <person name="Karabika E."/>
            <person name="Karaffa L."/>
            <person name="Karanyi Z."/>
            <person name="Krasevec N."/>
            <person name="Kuo A."/>
            <person name="Kusch H."/>
            <person name="LaButti K."/>
            <person name="Lagendijk E.L."/>
            <person name="Lapidus A."/>
            <person name="Levasseur A."/>
            <person name="Lindquist E."/>
            <person name="Lipzen A."/>
            <person name="Logrieco A.F."/>
            <person name="MacCabe A."/>
            <person name="Maekelae M.R."/>
            <person name="Malavazi I."/>
            <person name="Melin P."/>
            <person name="Meyer V."/>
            <person name="Mielnichuk N."/>
            <person name="Miskei M."/>
            <person name="Molnar A.P."/>
            <person name="Mule G."/>
            <person name="Ngan C.Y."/>
            <person name="Orejas M."/>
            <person name="Orosz E."/>
            <person name="Ouedraogo J.P."/>
            <person name="Overkamp K.M."/>
            <person name="Park H.-S."/>
            <person name="Perrone G."/>
            <person name="Piumi F."/>
            <person name="Punt P.J."/>
            <person name="Ram A.F."/>
            <person name="Ramon A."/>
            <person name="Rauscher S."/>
            <person name="Record E."/>
            <person name="Riano-Pachon D.M."/>
            <person name="Robert V."/>
            <person name="Roehrig J."/>
            <person name="Ruller R."/>
            <person name="Salamov A."/>
            <person name="Salih N.S."/>
            <person name="Samson R.A."/>
            <person name="Sandor E."/>
            <person name="Sanguinetti M."/>
            <person name="Schuetze T."/>
            <person name="Sepcic K."/>
            <person name="Shelest E."/>
            <person name="Sherlock G."/>
            <person name="Sophianopoulou V."/>
            <person name="Squina F.M."/>
            <person name="Sun H."/>
            <person name="Susca A."/>
            <person name="Todd R.B."/>
            <person name="Tsang A."/>
            <person name="Unkles S.E."/>
            <person name="van de Wiele N."/>
            <person name="van Rossen-Uffink D."/>
            <person name="Oliveira J.V."/>
            <person name="Vesth T.C."/>
            <person name="Visser J."/>
            <person name="Yu J.-H."/>
            <person name="Zhou M."/>
            <person name="Andersen M.R."/>
            <person name="Archer D.B."/>
            <person name="Baker S.E."/>
            <person name="Benoit I."/>
            <person name="Brakhage A.A."/>
            <person name="Braus G.H."/>
            <person name="Fischer R."/>
            <person name="Frisvad J.C."/>
            <person name="Goldman G.H."/>
            <person name="Houbraken J."/>
            <person name="Oakley B."/>
            <person name="Pocsi I."/>
            <person name="Scazzocchio C."/>
            <person name="Seiboth B."/>
            <person name="vanKuyk P.A."/>
            <person name="Wortman J."/>
            <person name="Dyer P.S."/>
            <person name="Grigoriev I.V."/>
        </authorList>
    </citation>
    <scope>NUCLEOTIDE SEQUENCE [LARGE SCALE GENOMIC DNA]</scope>
    <source>
        <strain evidence="3">CBS 101740 / IMI 381727 / IBT 21946</strain>
    </source>
</reference>
<evidence type="ECO:0000313" key="2">
    <source>
        <dbReference type="EMBL" id="OJJ73535.1"/>
    </source>
</evidence>
<protein>
    <submittedName>
        <fullName evidence="2">Uncharacterized protein</fullName>
    </submittedName>
</protein>
<feature type="region of interest" description="Disordered" evidence="1">
    <location>
        <begin position="1"/>
        <end position="64"/>
    </location>
</feature>
<dbReference type="RefSeq" id="XP_067480783.1">
    <property type="nucleotide sequence ID" value="XM_067626591.1"/>
</dbReference>
<evidence type="ECO:0000256" key="1">
    <source>
        <dbReference type="SAM" id="MobiDB-lite"/>
    </source>
</evidence>
<dbReference type="GeneID" id="93579079"/>
<dbReference type="Proteomes" id="UP000184499">
    <property type="component" value="Unassembled WGS sequence"/>
</dbReference>
<sequence length="154" mass="16844">MELEQHEDIVANPIDPQVFRCQTEQSNSGGGGVAKRTKASSQRHDDIGAGGQKKSSKEAVSQRLQLRPPVDHVYNPLQPNKNSAILLLLFLSLLVSRDSPSILLHPPWFRPPTSSHSGNLKDSLPPSLTLLSRLAYFLTGQRGVAPQLSTRASF</sequence>
<dbReference type="AlphaFoldDB" id="A0A1L9UP83"/>
<dbReference type="VEuPathDB" id="FungiDB:ASPBRDRAFT_506972"/>
<organism evidence="2 3">
    <name type="scientific">Aspergillus brasiliensis (strain CBS 101740 / IMI 381727 / IBT 21946)</name>
    <dbReference type="NCBI Taxonomy" id="767769"/>
    <lineage>
        <taxon>Eukaryota</taxon>
        <taxon>Fungi</taxon>
        <taxon>Dikarya</taxon>
        <taxon>Ascomycota</taxon>
        <taxon>Pezizomycotina</taxon>
        <taxon>Eurotiomycetes</taxon>
        <taxon>Eurotiomycetidae</taxon>
        <taxon>Eurotiales</taxon>
        <taxon>Aspergillaceae</taxon>
        <taxon>Aspergillus</taxon>
        <taxon>Aspergillus subgen. Circumdati</taxon>
    </lineage>
</organism>
<evidence type="ECO:0000313" key="3">
    <source>
        <dbReference type="Proteomes" id="UP000184499"/>
    </source>
</evidence>
<accession>A0A1L9UP83</accession>
<gene>
    <name evidence="2" type="ORF">ASPBRDRAFT_506972</name>
</gene>
<proteinExistence type="predicted"/>
<keyword evidence="3" id="KW-1185">Reference proteome</keyword>
<dbReference type="EMBL" id="KV878682">
    <property type="protein sequence ID" value="OJJ73535.1"/>
    <property type="molecule type" value="Genomic_DNA"/>
</dbReference>
<name>A0A1L9UP83_ASPBC</name>